<dbReference type="AlphaFoldDB" id="A0A1Y1RVZ0"/>
<dbReference type="InterPro" id="IPR050469">
    <property type="entry name" value="Diguanylate_Cyclase"/>
</dbReference>
<comment type="caution">
    <text evidence="4">The sequence shown here is derived from an EMBL/GenBank/DDBJ whole genome shotgun (WGS) entry which is preliminary data.</text>
</comment>
<dbReference type="GO" id="GO:0043709">
    <property type="term" value="P:cell adhesion involved in single-species biofilm formation"/>
    <property type="evidence" value="ECO:0007669"/>
    <property type="project" value="TreeGrafter"/>
</dbReference>
<sequence length="336" mass="37471">MRVIDSIENREKTGFLGSAPIFSSLGAEELDFIAEHCALYEFDGGELIYEAGSRRAELFVLAEGKVGIYRHAENKETDEAVARFLPGECFGELGLLADEPREELAKAEEKSRILVFPQRSTDFREILAARPALSSRLLRKLMESTASRLRQANRLIKQNSPWIRELRRQVYTDPLTGLPNRTYLEENLISFFSSPPCALLMFKPDNFKQINDSFGHEAGDAAIQKIGRFLSGIALPEEKVVRFMGNEYALICPQTDIEEAVERAREIQERQGNLSYEYQGRPNDLVVTVSAGIAVYPRHGGSAAGLIAEAHRLAMRGRTLGGRQLLIASPENGEAP</sequence>
<dbReference type="PANTHER" id="PTHR45138:SF24">
    <property type="entry name" value="DIGUANYLATE CYCLASE DGCC-RELATED"/>
    <property type="match status" value="1"/>
</dbReference>
<dbReference type="GO" id="GO:1902201">
    <property type="term" value="P:negative regulation of bacterial-type flagellum-dependent cell motility"/>
    <property type="evidence" value="ECO:0007669"/>
    <property type="project" value="TreeGrafter"/>
</dbReference>
<dbReference type="Proteomes" id="UP000192343">
    <property type="component" value="Unassembled WGS sequence"/>
</dbReference>
<feature type="domain" description="Cyclic nucleotide-binding" evidence="2">
    <location>
        <begin position="21"/>
        <end position="144"/>
    </location>
</feature>
<dbReference type="STRING" id="1963862.B4O97_15660"/>
<dbReference type="Gene3D" id="2.60.120.10">
    <property type="entry name" value="Jelly Rolls"/>
    <property type="match status" value="1"/>
</dbReference>
<dbReference type="RefSeq" id="WP_083052259.1">
    <property type="nucleotide sequence ID" value="NZ_MWQY01000020.1"/>
</dbReference>
<evidence type="ECO:0000259" key="2">
    <source>
        <dbReference type="PROSITE" id="PS50042"/>
    </source>
</evidence>
<evidence type="ECO:0000313" key="5">
    <source>
        <dbReference type="Proteomes" id="UP000192343"/>
    </source>
</evidence>
<keyword evidence="5" id="KW-1185">Reference proteome</keyword>
<dbReference type="GO" id="GO:0005886">
    <property type="term" value="C:plasma membrane"/>
    <property type="evidence" value="ECO:0007669"/>
    <property type="project" value="TreeGrafter"/>
</dbReference>
<evidence type="ECO:0000256" key="1">
    <source>
        <dbReference type="ARBA" id="ARBA00012528"/>
    </source>
</evidence>
<dbReference type="CDD" id="cd00038">
    <property type="entry name" value="CAP_ED"/>
    <property type="match status" value="1"/>
</dbReference>
<dbReference type="PANTHER" id="PTHR45138">
    <property type="entry name" value="REGULATORY COMPONENTS OF SENSORY TRANSDUCTION SYSTEM"/>
    <property type="match status" value="1"/>
</dbReference>
<evidence type="ECO:0000259" key="3">
    <source>
        <dbReference type="PROSITE" id="PS50887"/>
    </source>
</evidence>
<dbReference type="InterPro" id="IPR000595">
    <property type="entry name" value="cNMP-bd_dom"/>
</dbReference>
<dbReference type="EMBL" id="MWQY01000020">
    <property type="protein sequence ID" value="ORC32730.1"/>
    <property type="molecule type" value="Genomic_DNA"/>
</dbReference>
<feature type="domain" description="GGDEF" evidence="3">
    <location>
        <begin position="195"/>
        <end position="330"/>
    </location>
</feature>
<dbReference type="SMART" id="SM00100">
    <property type="entry name" value="cNMP"/>
    <property type="match status" value="1"/>
</dbReference>
<dbReference type="SUPFAM" id="SSF55073">
    <property type="entry name" value="Nucleotide cyclase"/>
    <property type="match status" value="1"/>
</dbReference>
<organism evidence="4 5">
    <name type="scientific">Marispirochaeta aestuarii</name>
    <dbReference type="NCBI Taxonomy" id="1963862"/>
    <lineage>
        <taxon>Bacteria</taxon>
        <taxon>Pseudomonadati</taxon>
        <taxon>Spirochaetota</taxon>
        <taxon>Spirochaetia</taxon>
        <taxon>Spirochaetales</taxon>
        <taxon>Spirochaetaceae</taxon>
        <taxon>Marispirochaeta</taxon>
    </lineage>
</organism>
<gene>
    <name evidence="4" type="ORF">B4O97_15660</name>
</gene>
<dbReference type="InterPro" id="IPR000160">
    <property type="entry name" value="GGDEF_dom"/>
</dbReference>
<dbReference type="SUPFAM" id="SSF51206">
    <property type="entry name" value="cAMP-binding domain-like"/>
    <property type="match status" value="1"/>
</dbReference>
<protein>
    <recommendedName>
        <fullName evidence="1">diguanylate cyclase</fullName>
        <ecNumber evidence="1">2.7.7.65</ecNumber>
    </recommendedName>
</protein>
<dbReference type="InterPro" id="IPR043128">
    <property type="entry name" value="Rev_trsase/Diguanyl_cyclase"/>
</dbReference>
<dbReference type="PROSITE" id="PS50887">
    <property type="entry name" value="GGDEF"/>
    <property type="match status" value="1"/>
</dbReference>
<dbReference type="GO" id="GO:0052621">
    <property type="term" value="F:diguanylate cyclase activity"/>
    <property type="evidence" value="ECO:0007669"/>
    <property type="project" value="UniProtKB-EC"/>
</dbReference>
<dbReference type="InterPro" id="IPR018490">
    <property type="entry name" value="cNMP-bd_dom_sf"/>
</dbReference>
<dbReference type="Pfam" id="PF00990">
    <property type="entry name" value="GGDEF"/>
    <property type="match status" value="1"/>
</dbReference>
<reference evidence="4 5" key="1">
    <citation type="submission" date="2017-03" db="EMBL/GenBank/DDBJ databases">
        <title>Draft Genome sequence of Marispirochaeta sp. strain JC444.</title>
        <authorList>
            <person name="Shivani Y."/>
            <person name="Subhash Y."/>
            <person name="Sasikala C."/>
            <person name="Ramana C."/>
        </authorList>
    </citation>
    <scope>NUCLEOTIDE SEQUENCE [LARGE SCALE GENOMIC DNA]</scope>
    <source>
        <strain evidence="4 5">JC444</strain>
    </source>
</reference>
<dbReference type="NCBIfam" id="TIGR00254">
    <property type="entry name" value="GGDEF"/>
    <property type="match status" value="1"/>
</dbReference>
<accession>A0A1Y1RVZ0</accession>
<dbReference type="PROSITE" id="PS50042">
    <property type="entry name" value="CNMP_BINDING_3"/>
    <property type="match status" value="1"/>
</dbReference>
<evidence type="ECO:0000313" key="4">
    <source>
        <dbReference type="EMBL" id="ORC32730.1"/>
    </source>
</evidence>
<dbReference type="CDD" id="cd01949">
    <property type="entry name" value="GGDEF"/>
    <property type="match status" value="1"/>
</dbReference>
<name>A0A1Y1RVZ0_9SPIO</name>
<dbReference type="Pfam" id="PF00027">
    <property type="entry name" value="cNMP_binding"/>
    <property type="match status" value="1"/>
</dbReference>
<dbReference type="SMART" id="SM00267">
    <property type="entry name" value="GGDEF"/>
    <property type="match status" value="1"/>
</dbReference>
<proteinExistence type="predicted"/>
<dbReference type="OrthoDB" id="9813903at2"/>
<dbReference type="Gene3D" id="3.30.70.270">
    <property type="match status" value="1"/>
</dbReference>
<dbReference type="InterPro" id="IPR029787">
    <property type="entry name" value="Nucleotide_cyclase"/>
</dbReference>
<dbReference type="EC" id="2.7.7.65" evidence="1"/>
<dbReference type="InterPro" id="IPR014710">
    <property type="entry name" value="RmlC-like_jellyroll"/>
</dbReference>